<evidence type="ECO:0000313" key="7">
    <source>
        <dbReference type="Proteomes" id="UP000252118"/>
    </source>
</evidence>
<dbReference type="EMBL" id="QNRJ01000021">
    <property type="protein sequence ID" value="RBP01154.1"/>
    <property type="molecule type" value="Genomic_DNA"/>
</dbReference>
<comment type="similarity">
    <text evidence="2 4">Belongs to the GerABKA family.</text>
</comment>
<feature type="transmembrane region" description="Helical" evidence="5">
    <location>
        <begin position="313"/>
        <end position="335"/>
    </location>
</feature>
<comment type="caution">
    <text evidence="6">The sequence shown here is derived from an EMBL/GenBank/DDBJ whole genome shotgun (WGS) entry which is preliminary data.</text>
</comment>
<comment type="subcellular location">
    <subcellularLocation>
        <location evidence="4">Cell membrane</location>
    </subcellularLocation>
    <subcellularLocation>
        <location evidence="1">Membrane</location>
        <topology evidence="1">Multi-pass membrane protein</topology>
    </subcellularLocation>
</comment>
<evidence type="ECO:0000256" key="3">
    <source>
        <dbReference type="ARBA" id="ARBA00023136"/>
    </source>
</evidence>
<evidence type="ECO:0000313" key="6">
    <source>
        <dbReference type="EMBL" id="RBP01154.1"/>
    </source>
</evidence>
<dbReference type="InterPro" id="IPR050768">
    <property type="entry name" value="UPF0353/GerABKA_families"/>
</dbReference>
<gene>
    <name evidence="6" type="ORF">DET59_12162</name>
</gene>
<evidence type="ECO:0000256" key="2">
    <source>
        <dbReference type="ARBA" id="ARBA00005278"/>
    </source>
</evidence>
<evidence type="ECO:0000256" key="4">
    <source>
        <dbReference type="PIRNR" id="PIRNR005690"/>
    </source>
</evidence>
<keyword evidence="3 4" id="KW-0472">Membrane</keyword>
<keyword evidence="5" id="KW-1133">Transmembrane helix</keyword>
<dbReference type="OrthoDB" id="9772630at2"/>
<evidence type="ECO:0000256" key="5">
    <source>
        <dbReference type="SAM" id="Phobius"/>
    </source>
</evidence>
<name>A0A366EFH3_9BACI</name>
<protein>
    <submittedName>
        <fullName evidence="6">Spore germination protein KA</fullName>
    </submittedName>
</protein>
<dbReference type="InterPro" id="IPR004995">
    <property type="entry name" value="Spore_Ger"/>
</dbReference>
<dbReference type="Proteomes" id="UP000252118">
    <property type="component" value="Unassembled WGS sequence"/>
</dbReference>
<feature type="transmembrane region" description="Helical" evidence="5">
    <location>
        <begin position="405"/>
        <end position="424"/>
    </location>
</feature>
<organism evidence="6 7">
    <name type="scientific">Rossellomorea aquimaris</name>
    <dbReference type="NCBI Taxonomy" id="189382"/>
    <lineage>
        <taxon>Bacteria</taxon>
        <taxon>Bacillati</taxon>
        <taxon>Bacillota</taxon>
        <taxon>Bacilli</taxon>
        <taxon>Bacillales</taxon>
        <taxon>Bacillaceae</taxon>
        <taxon>Rossellomorea</taxon>
    </lineage>
</organism>
<dbReference type="RefSeq" id="WP_113971001.1">
    <property type="nucleotide sequence ID" value="NZ_QNRJ01000021.1"/>
</dbReference>
<dbReference type="PANTHER" id="PTHR22550">
    <property type="entry name" value="SPORE GERMINATION PROTEIN"/>
    <property type="match status" value="1"/>
</dbReference>
<dbReference type="Pfam" id="PF03323">
    <property type="entry name" value="GerA"/>
    <property type="match status" value="1"/>
</dbReference>
<sequence>MAPNLGSIEKKILTEGANMSSFNKRNRRIPKQLLSEKEEVVPEFLTLEEKVSYFRNGLFNTDDLKLRELTFNSKILTIMFIDSVIDNRSLQTYIIKPLLEKGSGDIRDVVSSNSIKETLYLDEALSAMVDGHCLLLTEDSEILTFISMPKILTNRFEPINEKVIRGSHQGFSENITENVQLIRERISSPKLTVKYSSIGETTRTKYALVYLSHLTNLKLVKTIEDRINYVQADAVQSPGYFEEFLEDNSFSPFPQFLNTERPDRVAGNLMEGRIALLMEGSPTVLLLPVNFLSFFQTAEDYNNRAFIGSFVRFIRLISFIATLCLPAFYIAVISYNYEIIPVEIIFSIKSSLEYVPFPPLIEAAIMQLTLELLREAAIRLPNPIAQTIGVVGGLVIGTAVVEANLVSNTMVIVVAITAISSFVIPSNEMSTSVRILGFPLMIFAALFGVLGIVIGLMLLLIHMSTLKSLGQYYLYPVAPLDFKSLKDTFIRVPMWLMKERPKDLKPQYKWKTTDPRGWKKNEESE</sequence>
<evidence type="ECO:0000256" key="1">
    <source>
        <dbReference type="ARBA" id="ARBA00004141"/>
    </source>
</evidence>
<proteinExistence type="inferred from homology"/>
<keyword evidence="5" id="KW-0812">Transmembrane</keyword>
<dbReference type="GO" id="GO:0005886">
    <property type="term" value="C:plasma membrane"/>
    <property type="evidence" value="ECO:0007669"/>
    <property type="project" value="UniProtKB-SubCell"/>
</dbReference>
<dbReference type="PIRSF" id="PIRSF005690">
    <property type="entry name" value="GerBA"/>
    <property type="match status" value="1"/>
</dbReference>
<dbReference type="GO" id="GO:0009847">
    <property type="term" value="P:spore germination"/>
    <property type="evidence" value="ECO:0007669"/>
    <property type="project" value="UniProtKB-UniRule"/>
</dbReference>
<feature type="transmembrane region" description="Helical" evidence="5">
    <location>
        <begin position="436"/>
        <end position="461"/>
    </location>
</feature>
<dbReference type="PANTHER" id="PTHR22550:SF5">
    <property type="entry name" value="LEUCINE ZIPPER PROTEIN 4"/>
    <property type="match status" value="1"/>
</dbReference>
<reference evidence="6 7" key="1">
    <citation type="submission" date="2018-06" db="EMBL/GenBank/DDBJ databases">
        <title>Freshwater and sediment microbial communities from various areas in North America, analyzing microbe dynamics in response to fracking.</title>
        <authorList>
            <person name="Lamendella R."/>
        </authorList>
    </citation>
    <scope>NUCLEOTIDE SEQUENCE [LARGE SCALE GENOMIC DNA]</scope>
    <source>
        <strain evidence="6 7">97B</strain>
    </source>
</reference>
<dbReference type="AlphaFoldDB" id="A0A366EFH3"/>
<accession>A0A366EFH3</accession>